<dbReference type="OrthoDB" id="333971at2"/>
<dbReference type="RefSeq" id="WP_119432991.1">
    <property type="nucleotide sequence ID" value="NZ_QWGE01000004.1"/>
</dbReference>
<protein>
    <submittedName>
        <fullName evidence="1">Uncharacterized protein</fullName>
    </submittedName>
</protein>
<gene>
    <name evidence="1" type="ORF">D1627_14705</name>
</gene>
<keyword evidence="2" id="KW-1185">Reference proteome</keyword>
<dbReference type="PROSITE" id="PS51257">
    <property type="entry name" value="PROKAR_LIPOPROTEIN"/>
    <property type="match status" value="1"/>
</dbReference>
<comment type="caution">
    <text evidence="1">The sequence shown here is derived from an EMBL/GenBank/DDBJ whole genome shotgun (WGS) entry which is preliminary data.</text>
</comment>
<evidence type="ECO:0000313" key="1">
    <source>
        <dbReference type="EMBL" id="RIJ37055.1"/>
    </source>
</evidence>
<reference evidence="2" key="1">
    <citation type="submission" date="2018-08" db="EMBL/GenBank/DDBJ databases">
        <title>Mucilaginibacter sp. MYSH2.</title>
        <authorList>
            <person name="Seo T."/>
        </authorList>
    </citation>
    <scope>NUCLEOTIDE SEQUENCE [LARGE SCALE GENOMIC DNA]</scope>
    <source>
        <strain evidence="2">KIRAN</strain>
    </source>
</reference>
<organism evidence="1 2">
    <name type="scientific">Pontibacter oryzae</name>
    <dbReference type="NCBI Taxonomy" id="2304593"/>
    <lineage>
        <taxon>Bacteria</taxon>
        <taxon>Pseudomonadati</taxon>
        <taxon>Bacteroidota</taxon>
        <taxon>Cytophagia</taxon>
        <taxon>Cytophagales</taxon>
        <taxon>Hymenobacteraceae</taxon>
        <taxon>Pontibacter</taxon>
    </lineage>
</organism>
<dbReference type="EMBL" id="QWGE01000004">
    <property type="protein sequence ID" value="RIJ37055.1"/>
    <property type="molecule type" value="Genomic_DNA"/>
</dbReference>
<dbReference type="Proteomes" id="UP000266005">
    <property type="component" value="Unassembled WGS sequence"/>
</dbReference>
<name>A0A399S655_9BACT</name>
<sequence length="541" mass="61651">MTRSNQPLYFLLLAIIGLSACSKRFTHTVRQVPQPAAHTSNTPNYTDSTITVAAGTHYDRSGLHTFFYGKHYRAAWATPVTVPVLDIGTAHGGLKPTGLGGSRQTISLRLEDSTGTQYVLRSLDKEPASALSEKLQQSYLADVVRDATSATNPYAALALPHMAKAIGIYHLEPELVYVPHDPRLGKYKDEVGGMLALLERHPSDNQSDYAPMGNAEKVKSSRSAIEERLKDNDSYFDARAFLRARLFDMLIGDWSRHEDNWRWAELPYQDKAYTYKPIPRDRDNIFYKIDDGPLLWTLQRFGVKSHFQTFKPHISAKQLEKLNTSGRNLDELILTQLQWQDWQEIADSVQQALTDKVIDEAFTAMPEPIANLYASQLGSNLKSRRNDLPQMARNYYETLSREVQVVGTDKHERFEVEVLDNGDVRVQVYKTQKDGDVEQRIYDRLFHAKETKQLELYGLNGEDHFILSGKALPKLKIKIWGGASEDSYKTKGDKLGKNIYIHDTLYRNELDVSKSTHVELDNDQKAQTFDAEGWLLRYYLD</sequence>
<proteinExistence type="predicted"/>
<dbReference type="AlphaFoldDB" id="A0A399S655"/>
<evidence type="ECO:0000313" key="2">
    <source>
        <dbReference type="Proteomes" id="UP000266005"/>
    </source>
</evidence>
<accession>A0A399S655</accession>